<evidence type="ECO:0000313" key="4">
    <source>
        <dbReference type="EMBL" id="CDW54929.1"/>
    </source>
</evidence>
<dbReference type="OrthoDB" id="167809at2759"/>
<dbReference type="AlphaFoldDB" id="A0A077Z505"/>
<evidence type="ECO:0000256" key="1">
    <source>
        <dbReference type="ARBA" id="ARBA00006336"/>
    </source>
</evidence>
<reference evidence="4" key="2">
    <citation type="submission" date="2014-03" db="EMBL/GenBank/DDBJ databases">
        <title>The whipworm genome and dual-species transcriptomics of an intimate host-pathogen interaction.</title>
        <authorList>
            <person name="Foth B.J."/>
            <person name="Tsai I.J."/>
            <person name="Reid A.J."/>
            <person name="Bancroft A.J."/>
            <person name="Nichol S."/>
            <person name="Tracey A."/>
            <person name="Holroyd N."/>
            <person name="Cotton J.A."/>
            <person name="Stanley E.J."/>
            <person name="Zarowiecki M."/>
            <person name="Liu J.Z."/>
            <person name="Huckvale T."/>
            <person name="Cooper P.J."/>
            <person name="Grencis R.K."/>
            <person name="Berriman M."/>
        </authorList>
    </citation>
    <scope>NUCLEOTIDE SEQUENCE [LARGE SCALE GENOMIC DNA]</scope>
</reference>
<keyword evidence="2" id="KW-0378">Hydrolase</keyword>
<organism evidence="4 5">
    <name type="scientific">Trichuris trichiura</name>
    <name type="common">Whipworm</name>
    <name type="synonym">Trichocephalus trichiurus</name>
    <dbReference type="NCBI Taxonomy" id="36087"/>
    <lineage>
        <taxon>Eukaryota</taxon>
        <taxon>Metazoa</taxon>
        <taxon>Ecdysozoa</taxon>
        <taxon>Nematoda</taxon>
        <taxon>Enoplea</taxon>
        <taxon>Dorylaimia</taxon>
        <taxon>Trichinellida</taxon>
        <taxon>Trichuridae</taxon>
        <taxon>Trichuris</taxon>
    </lineage>
</organism>
<dbReference type="InterPro" id="IPR000868">
    <property type="entry name" value="Isochorismatase-like_dom"/>
</dbReference>
<sequence length="182" mass="21039">MPPRLHNYALIVIDMQEEFRPLCEQILKEINLTINRCRERKVPIIFTQHGHRQLRLDAGQLVDHWGSAIKYGSKEWQLLPELDIQVDDYILSEKKRYDAFYGTLLAEILRKQQVNTVVISGVMTNLCCETTARSAFVRDFRVFFLSNGTATASESMHKATLLNIGYGFGRVLSCREFRDLLT</sequence>
<dbReference type="SUPFAM" id="SSF52499">
    <property type="entry name" value="Isochorismatase-like hydrolases"/>
    <property type="match status" value="1"/>
</dbReference>
<name>A0A077Z505_TRITR</name>
<evidence type="ECO:0000313" key="5">
    <source>
        <dbReference type="Proteomes" id="UP000030665"/>
    </source>
</evidence>
<feature type="domain" description="Isochorismatase-like" evidence="3">
    <location>
        <begin position="9"/>
        <end position="173"/>
    </location>
</feature>
<accession>A0A077Z505</accession>
<dbReference type="PANTHER" id="PTHR43540:SF6">
    <property type="entry name" value="ISOCHORISMATASE-LIKE DOMAIN-CONTAINING PROTEIN"/>
    <property type="match status" value="1"/>
</dbReference>
<dbReference type="InterPro" id="IPR036380">
    <property type="entry name" value="Isochorismatase-like_sf"/>
</dbReference>
<proteinExistence type="inferred from homology"/>
<dbReference type="CDD" id="cd00431">
    <property type="entry name" value="cysteine_hydrolases"/>
    <property type="match status" value="1"/>
</dbReference>
<protein>
    <submittedName>
        <fullName evidence="4">Isochorismatase domain containing protein</fullName>
    </submittedName>
</protein>
<evidence type="ECO:0000259" key="3">
    <source>
        <dbReference type="Pfam" id="PF00857"/>
    </source>
</evidence>
<dbReference type="PANTHER" id="PTHR43540">
    <property type="entry name" value="PEROXYUREIDOACRYLATE/UREIDOACRYLATE AMIDOHYDROLASE-RELATED"/>
    <property type="match status" value="1"/>
</dbReference>
<dbReference type="GO" id="GO:0016787">
    <property type="term" value="F:hydrolase activity"/>
    <property type="evidence" value="ECO:0007669"/>
    <property type="project" value="UniProtKB-KW"/>
</dbReference>
<comment type="similarity">
    <text evidence="1">Belongs to the isochorismatase family.</text>
</comment>
<gene>
    <name evidence="4" type="ORF">TTRE_0000319901</name>
</gene>
<dbReference type="EMBL" id="HG805925">
    <property type="protein sequence ID" value="CDW54929.1"/>
    <property type="molecule type" value="Genomic_DNA"/>
</dbReference>
<reference evidence="4" key="1">
    <citation type="submission" date="2014-01" db="EMBL/GenBank/DDBJ databases">
        <authorList>
            <person name="Aslett M."/>
        </authorList>
    </citation>
    <scope>NUCLEOTIDE SEQUENCE</scope>
</reference>
<dbReference type="Pfam" id="PF00857">
    <property type="entry name" value="Isochorismatase"/>
    <property type="match status" value="1"/>
</dbReference>
<dbReference type="Proteomes" id="UP000030665">
    <property type="component" value="Unassembled WGS sequence"/>
</dbReference>
<evidence type="ECO:0000256" key="2">
    <source>
        <dbReference type="ARBA" id="ARBA00022801"/>
    </source>
</evidence>
<dbReference type="InterPro" id="IPR050272">
    <property type="entry name" value="Isochorismatase-like_hydrls"/>
</dbReference>
<dbReference type="Gene3D" id="3.40.50.850">
    <property type="entry name" value="Isochorismatase-like"/>
    <property type="match status" value="1"/>
</dbReference>
<keyword evidence="5" id="KW-1185">Reference proteome</keyword>